<accession>A0A0E9REV3</accession>
<protein>
    <submittedName>
        <fullName evidence="1">Uncharacterized protein</fullName>
    </submittedName>
</protein>
<name>A0A0E9REV3_ANGAN</name>
<reference evidence="1" key="1">
    <citation type="submission" date="2014-11" db="EMBL/GenBank/DDBJ databases">
        <authorList>
            <person name="Amaro Gonzalez C."/>
        </authorList>
    </citation>
    <scope>NUCLEOTIDE SEQUENCE</scope>
</reference>
<reference evidence="1" key="2">
    <citation type="journal article" date="2015" name="Fish Shellfish Immunol.">
        <title>Early steps in the European eel (Anguilla anguilla)-Vibrio vulnificus interaction in the gills: Role of the RtxA13 toxin.</title>
        <authorList>
            <person name="Callol A."/>
            <person name="Pajuelo D."/>
            <person name="Ebbesson L."/>
            <person name="Teles M."/>
            <person name="MacKenzie S."/>
            <person name="Amaro C."/>
        </authorList>
    </citation>
    <scope>NUCLEOTIDE SEQUENCE</scope>
</reference>
<sequence length="25" mass="2906">MYLLSAKKLCIQASLSAIYRSLRLY</sequence>
<dbReference type="EMBL" id="GBXM01081719">
    <property type="protein sequence ID" value="JAH26858.1"/>
    <property type="molecule type" value="Transcribed_RNA"/>
</dbReference>
<organism evidence="1">
    <name type="scientific">Anguilla anguilla</name>
    <name type="common">European freshwater eel</name>
    <name type="synonym">Muraena anguilla</name>
    <dbReference type="NCBI Taxonomy" id="7936"/>
    <lineage>
        <taxon>Eukaryota</taxon>
        <taxon>Metazoa</taxon>
        <taxon>Chordata</taxon>
        <taxon>Craniata</taxon>
        <taxon>Vertebrata</taxon>
        <taxon>Euteleostomi</taxon>
        <taxon>Actinopterygii</taxon>
        <taxon>Neopterygii</taxon>
        <taxon>Teleostei</taxon>
        <taxon>Anguilliformes</taxon>
        <taxon>Anguillidae</taxon>
        <taxon>Anguilla</taxon>
    </lineage>
</organism>
<dbReference type="AlphaFoldDB" id="A0A0E9REV3"/>
<evidence type="ECO:0000313" key="1">
    <source>
        <dbReference type="EMBL" id="JAH26858.1"/>
    </source>
</evidence>
<proteinExistence type="predicted"/>